<keyword evidence="9 18" id="KW-0336">GPI-anchor</keyword>
<dbReference type="InterPro" id="IPR001811">
    <property type="entry name" value="Chemokine_IL8-like_dom"/>
</dbReference>
<name>G3GTT5_CRIGR</name>
<evidence type="ECO:0000256" key="5">
    <source>
        <dbReference type="ARBA" id="ARBA00022475"/>
    </source>
</evidence>
<dbReference type="GO" id="GO:1905606">
    <property type="term" value="P:regulation of presynapse assembly"/>
    <property type="evidence" value="ECO:0007669"/>
    <property type="project" value="TreeGrafter"/>
</dbReference>
<dbReference type="CDD" id="cd00272">
    <property type="entry name" value="Chemokine_CC"/>
    <property type="match status" value="1"/>
</dbReference>
<evidence type="ECO:0000256" key="16">
    <source>
        <dbReference type="ARBA" id="ARBA00023288"/>
    </source>
</evidence>
<dbReference type="SMART" id="SM00199">
    <property type="entry name" value="SCY"/>
    <property type="match status" value="1"/>
</dbReference>
<dbReference type="GO" id="GO:0005886">
    <property type="term" value="C:plasma membrane"/>
    <property type="evidence" value="ECO:0007669"/>
    <property type="project" value="UniProtKB-SubCell"/>
</dbReference>
<dbReference type="GO" id="GO:0009966">
    <property type="term" value="P:regulation of signal transduction"/>
    <property type="evidence" value="ECO:0007669"/>
    <property type="project" value="InterPro"/>
</dbReference>
<comment type="function">
    <text evidence="18">Cell surface proteoglycan.</text>
</comment>
<dbReference type="InterPro" id="IPR036048">
    <property type="entry name" value="Interleukin_8-like_sf"/>
</dbReference>
<dbReference type="FunFam" id="2.40.50.40:FF:000002">
    <property type="entry name" value="C-C motif chemokine"/>
    <property type="match status" value="1"/>
</dbReference>
<organism evidence="20 22">
    <name type="scientific">Cricetulus griseus</name>
    <name type="common">Chinese hamster</name>
    <name type="synonym">Cricetulus barabensis griseus</name>
    <dbReference type="NCBI Taxonomy" id="10029"/>
    <lineage>
        <taxon>Eukaryota</taxon>
        <taxon>Metazoa</taxon>
        <taxon>Chordata</taxon>
        <taxon>Craniata</taxon>
        <taxon>Vertebrata</taxon>
        <taxon>Euteleostomi</taxon>
        <taxon>Mammalia</taxon>
        <taxon>Eutheria</taxon>
        <taxon>Euarchontoglires</taxon>
        <taxon>Glires</taxon>
        <taxon>Rodentia</taxon>
        <taxon>Myomorpha</taxon>
        <taxon>Muroidea</taxon>
        <taxon>Cricetidae</taxon>
        <taxon>Cricetinae</taxon>
        <taxon>Cricetulus</taxon>
    </lineage>
</organism>
<dbReference type="GO" id="GO:0099560">
    <property type="term" value="P:synaptic membrane adhesion"/>
    <property type="evidence" value="ECO:0007669"/>
    <property type="project" value="TreeGrafter"/>
</dbReference>
<dbReference type="GO" id="GO:0098696">
    <property type="term" value="P:regulation of neurotransmitter receptor localization to postsynaptic specialization membrane"/>
    <property type="evidence" value="ECO:0007669"/>
    <property type="project" value="TreeGrafter"/>
</dbReference>
<sequence>MISDFWAHLLEHNFYLVNSQNHFTDEYLECVSKYTEQLRPFGDVPRKLKLQVTCAFVAAWTFAQDLAVARDVVSKITVVNPTAQGKQALVKIIYCSYWSYRTWKLPFHWLKSYRKTSTQCAMAAVIFETKRDREVCVDPTQKWVRDYMERLDQKSQTLQA</sequence>
<dbReference type="GO" id="GO:0005615">
    <property type="term" value="C:extracellular space"/>
    <property type="evidence" value="ECO:0007669"/>
    <property type="project" value="UniProtKB-KW"/>
</dbReference>
<keyword evidence="5" id="KW-1003">Cell membrane</keyword>
<dbReference type="GO" id="GO:0098552">
    <property type="term" value="C:side of membrane"/>
    <property type="evidence" value="ECO:0007669"/>
    <property type="project" value="UniProtKB-KW"/>
</dbReference>
<evidence type="ECO:0000259" key="19">
    <source>
        <dbReference type="SMART" id="SM00199"/>
    </source>
</evidence>
<evidence type="ECO:0000256" key="6">
    <source>
        <dbReference type="ARBA" id="ARBA00022500"/>
    </source>
</evidence>
<dbReference type="PANTHER" id="PTHR10822:SF25">
    <property type="entry name" value="GLYPICAN-4"/>
    <property type="match status" value="1"/>
</dbReference>
<keyword evidence="14" id="KW-0325">Glycoprotein</keyword>
<keyword evidence="15 18" id="KW-0357">Heparan sulfate</keyword>
<evidence type="ECO:0000256" key="17">
    <source>
        <dbReference type="RuleBase" id="RU003518"/>
    </source>
</evidence>
<comment type="similarity">
    <text evidence="4">Belongs to the intercrine beta (chemokine CC) family.</text>
</comment>
<keyword evidence="11 18" id="KW-0654">Proteoglycan</keyword>
<dbReference type="Pfam" id="PF00048">
    <property type="entry name" value="IL8"/>
    <property type="match status" value="1"/>
</dbReference>
<reference evidence="22" key="1">
    <citation type="journal article" date="2011" name="Nat. Biotechnol.">
        <title>The genomic sequence of the Chinese hamster ovary (CHO)-K1 cell line.</title>
        <authorList>
            <person name="Xu X."/>
            <person name="Nagarajan H."/>
            <person name="Lewis N.E."/>
            <person name="Pan S."/>
            <person name="Cai Z."/>
            <person name="Liu X."/>
            <person name="Chen W."/>
            <person name="Xie M."/>
            <person name="Wang W."/>
            <person name="Hammond S."/>
            <person name="Andersen M.R."/>
            <person name="Neff N."/>
            <person name="Passarelli B."/>
            <person name="Koh W."/>
            <person name="Fan H.C."/>
            <person name="Wang J."/>
            <person name="Gui Y."/>
            <person name="Lee K.H."/>
            <person name="Betenbaugh M.J."/>
            <person name="Quake S.R."/>
            <person name="Famili I."/>
            <person name="Palsson B.O."/>
            <person name="Wang J."/>
        </authorList>
    </citation>
    <scope>NUCLEOTIDE SEQUENCE [LARGE SCALE GENOMIC DNA]</scope>
    <source>
        <strain evidence="22">CHO K1 cell line</strain>
    </source>
</reference>
<comment type="similarity">
    <text evidence="3 17">Belongs to the glypican family.</text>
</comment>
<evidence type="ECO:0000313" key="22">
    <source>
        <dbReference type="Proteomes" id="UP000001075"/>
    </source>
</evidence>
<feature type="domain" description="Chemokine interleukin-8-like" evidence="19">
    <location>
        <begin position="99"/>
        <end position="151"/>
    </location>
</feature>
<accession>G3GTT5</accession>
<evidence type="ECO:0000256" key="9">
    <source>
        <dbReference type="ARBA" id="ARBA00022622"/>
    </source>
</evidence>
<dbReference type="EMBL" id="JH000022">
    <property type="protein sequence ID" value="EGV94380.1"/>
    <property type="molecule type" value="Genomic_DNA"/>
</dbReference>
<keyword evidence="7" id="KW-0202">Cytokine</keyword>
<protein>
    <submittedName>
        <fullName evidence="20">Glypican-4</fullName>
    </submittedName>
</protein>
<evidence type="ECO:0000256" key="13">
    <source>
        <dbReference type="ARBA" id="ARBA00023157"/>
    </source>
</evidence>
<evidence type="ECO:0000256" key="10">
    <source>
        <dbReference type="ARBA" id="ARBA00022729"/>
    </source>
</evidence>
<dbReference type="STRING" id="10029.G3GTT5"/>
<evidence type="ECO:0000256" key="12">
    <source>
        <dbReference type="ARBA" id="ARBA00023136"/>
    </source>
</evidence>
<dbReference type="GO" id="GO:0006955">
    <property type="term" value="P:immune response"/>
    <property type="evidence" value="ECO:0007669"/>
    <property type="project" value="InterPro"/>
</dbReference>
<evidence type="ECO:0000256" key="8">
    <source>
        <dbReference type="ARBA" id="ARBA00022525"/>
    </source>
</evidence>
<dbReference type="InterPro" id="IPR001863">
    <property type="entry name" value="Glypican"/>
</dbReference>
<dbReference type="Pfam" id="PF01153">
    <property type="entry name" value="Glypican"/>
    <property type="match status" value="1"/>
</dbReference>
<evidence type="ECO:0000313" key="20">
    <source>
        <dbReference type="EMBL" id="EGV94380.1"/>
    </source>
</evidence>
<evidence type="ECO:0000313" key="21">
    <source>
        <dbReference type="Ensembl" id="ENSCGRP00001024161.1"/>
    </source>
</evidence>
<dbReference type="Gene3D" id="2.40.50.40">
    <property type="match status" value="1"/>
</dbReference>
<evidence type="ECO:0000256" key="1">
    <source>
        <dbReference type="ARBA" id="ARBA00004609"/>
    </source>
</evidence>
<evidence type="ECO:0000256" key="11">
    <source>
        <dbReference type="ARBA" id="ARBA00022974"/>
    </source>
</evidence>
<reference evidence="21" key="3">
    <citation type="submission" date="2025-05" db="UniProtKB">
        <authorList>
            <consortium name="Ensembl"/>
        </authorList>
    </citation>
    <scope>IDENTIFICATION</scope>
</reference>
<keyword evidence="8" id="KW-0964">Secreted</keyword>
<dbReference type="Ensembl" id="ENSCGRT00001028407.1">
    <property type="protein sequence ID" value="ENSCGRP00001024161.1"/>
    <property type="gene ID" value="ENSCGRG00001022162.1"/>
</dbReference>
<dbReference type="AlphaFoldDB" id="G3GTT5"/>
<dbReference type="GO" id="GO:0009986">
    <property type="term" value="C:cell surface"/>
    <property type="evidence" value="ECO:0007669"/>
    <property type="project" value="TreeGrafter"/>
</dbReference>
<reference evidence="20" key="2">
    <citation type="submission" date="2011-08" db="EMBL/GenBank/DDBJ databases">
        <title>The genomic sequence of the Chinese hamster ovary CHO-K1 cell line.</title>
        <authorList>
            <person name="Xu X."/>
            <person name="Nagarajan H."/>
            <person name="Lewis N.E."/>
            <person name="Pan S."/>
            <person name="Cai Z."/>
            <person name="Liu X."/>
            <person name="Chen W."/>
            <person name="Xie M."/>
            <person name="Wang W."/>
            <person name="Hammond S."/>
            <person name="Andersen M.R."/>
            <person name="Neff N."/>
            <person name="Passarelli B."/>
            <person name="Koh W."/>
            <person name="Fan C.H."/>
            <person name="Wang J."/>
            <person name="Gui Y."/>
            <person name="Lee K.H."/>
            <person name="Betenbaugh M.J."/>
            <person name="Quake S.R."/>
            <person name="Famili I."/>
            <person name="Palsson B.O."/>
            <person name="Wang J."/>
        </authorList>
    </citation>
    <scope>NUCLEOTIDE SEQUENCE</scope>
</reference>
<dbReference type="SUPFAM" id="SSF54117">
    <property type="entry name" value="Interleukin 8-like chemokines"/>
    <property type="match status" value="1"/>
</dbReference>
<evidence type="ECO:0000256" key="7">
    <source>
        <dbReference type="ARBA" id="ARBA00022514"/>
    </source>
</evidence>
<evidence type="ECO:0000256" key="15">
    <source>
        <dbReference type="ARBA" id="ARBA00023207"/>
    </source>
</evidence>
<keyword evidence="13" id="KW-1015">Disulfide bond</keyword>
<evidence type="ECO:0000256" key="14">
    <source>
        <dbReference type="ARBA" id="ARBA00023180"/>
    </source>
</evidence>
<gene>
    <name evidence="20" type="ORF">I79_001074</name>
</gene>
<dbReference type="GO" id="GO:0008009">
    <property type="term" value="F:chemokine activity"/>
    <property type="evidence" value="ECO:0007669"/>
    <property type="project" value="InterPro"/>
</dbReference>
<evidence type="ECO:0000256" key="3">
    <source>
        <dbReference type="ARBA" id="ARBA00010260"/>
    </source>
</evidence>
<dbReference type="Proteomes" id="UP000001075">
    <property type="component" value="Unassembled WGS sequence"/>
</dbReference>
<evidence type="ECO:0000256" key="18">
    <source>
        <dbReference type="RuleBase" id="RU003519"/>
    </source>
</evidence>
<comment type="subcellular location">
    <subcellularLocation>
        <location evidence="1 18">Cell membrane</location>
        <topology evidence="1 18">Lipid-anchor</topology>
        <topology evidence="1 18">GPI-anchor</topology>
    </subcellularLocation>
    <subcellularLocation>
        <location evidence="2">Secreted</location>
    </subcellularLocation>
</comment>
<dbReference type="GO" id="GO:0045202">
    <property type="term" value="C:synapse"/>
    <property type="evidence" value="ECO:0007669"/>
    <property type="project" value="TreeGrafter"/>
</dbReference>
<keyword evidence="12 18" id="KW-0472">Membrane</keyword>
<keyword evidence="6" id="KW-0145">Chemotaxis</keyword>
<keyword evidence="10" id="KW-0732">Signal</keyword>
<proteinExistence type="inferred from homology"/>
<evidence type="ECO:0000256" key="4">
    <source>
        <dbReference type="ARBA" id="ARBA00010868"/>
    </source>
</evidence>
<keyword evidence="16 18" id="KW-0449">Lipoprotein</keyword>
<dbReference type="PANTHER" id="PTHR10822">
    <property type="entry name" value="GLYPICAN"/>
    <property type="match status" value="1"/>
</dbReference>
<dbReference type="Proteomes" id="UP000694386">
    <property type="component" value="Unplaced"/>
</dbReference>
<evidence type="ECO:0000256" key="2">
    <source>
        <dbReference type="ARBA" id="ARBA00004613"/>
    </source>
</evidence>